<dbReference type="AlphaFoldDB" id="A0A515EKE7"/>
<name>A0A515EKE7_9BURK</name>
<evidence type="ECO:0000313" key="1">
    <source>
        <dbReference type="EMBL" id="QDL53131.1"/>
    </source>
</evidence>
<evidence type="ECO:0008006" key="3">
    <source>
        <dbReference type="Google" id="ProtNLM"/>
    </source>
</evidence>
<dbReference type="KEGG" id="rhg:EXZ61_02510"/>
<dbReference type="RefSeq" id="WP_142808708.1">
    <property type="nucleotide sequence ID" value="NZ_CP036282.1"/>
</dbReference>
<reference evidence="2" key="1">
    <citation type="submission" date="2019-02" db="EMBL/GenBank/DDBJ databases">
        <title>Complete genome sequence of Rhodoferax sp. Gr-4.</title>
        <authorList>
            <person name="Jin L."/>
        </authorList>
    </citation>
    <scope>NUCLEOTIDE SEQUENCE [LARGE SCALE GENOMIC DNA]</scope>
    <source>
        <strain evidence="2">Gr-4</strain>
    </source>
</reference>
<proteinExistence type="predicted"/>
<protein>
    <recommendedName>
        <fullName evidence="3">Peptidase</fullName>
    </recommendedName>
</protein>
<organism evidence="1 2">
    <name type="scientific">Rhodoferax aquaticus</name>
    <dbReference type="NCBI Taxonomy" id="2527691"/>
    <lineage>
        <taxon>Bacteria</taxon>
        <taxon>Pseudomonadati</taxon>
        <taxon>Pseudomonadota</taxon>
        <taxon>Betaproteobacteria</taxon>
        <taxon>Burkholderiales</taxon>
        <taxon>Comamonadaceae</taxon>
        <taxon>Rhodoferax</taxon>
    </lineage>
</organism>
<accession>A0A515EKE7</accession>
<evidence type="ECO:0000313" key="2">
    <source>
        <dbReference type="Proteomes" id="UP000317365"/>
    </source>
</evidence>
<dbReference type="Proteomes" id="UP000317365">
    <property type="component" value="Chromosome"/>
</dbReference>
<dbReference type="EMBL" id="CP036282">
    <property type="protein sequence ID" value="QDL53131.1"/>
    <property type="molecule type" value="Genomic_DNA"/>
</dbReference>
<sequence length="391" mass="41814">MTQALQPSHEFKGLSDWIEVFRAGAHTDSKGRSCTFTEADLDQMVSNLALGAAPAVLGHPKHNDPAFAWVKPDGAKREGNSLFVKFEDINPAFEAGVNSGAYRNRSVSVFQDKDAGWRMRHVGWLGAAAPAIDGLTPLDYSAEVDAYEFDAEDWDIGYALGDTAELLRGLREQLIADKGIDAADAALPNWRIQSVADAAERVKAAARAEVAPSTAGSFSQTNTPGGAMSISQEQLDAAVAKARKEAEEAAAATFAASQAELVRLQGERQAERIGVQINDWTAKGLVTPAEVHGLAEFMTSLESADGEFSFSAADSKEVKKTAAQFFADFMAARKAVVKLGNQSDLGGDQNAIDRTDANQIADRAREYMKEQEGKGLSVSLPEAVAYVSRAV</sequence>
<keyword evidence="2" id="KW-1185">Reference proteome</keyword>
<gene>
    <name evidence="1" type="ORF">EXZ61_02510</name>
</gene>
<reference evidence="2" key="2">
    <citation type="journal article" date="2020" name="Int. J. Syst. Evol. Microbiol.">
        <title>Genomic insights into a novel species Rhodoferax aquaticus sp. nov., isolated from freshwater.</title>
        <authorList>
            <person name="Li T."/>
            <person name="Zhuo Y."/>
            <person name="Jin C.Z."/>
            <person name="Wu X."/>
            <person name="Ko S.R."/>
            <person name="Jin F.J."/>
            <person name="Ahn C.Y."/>
            <person name="Oh H.M."/>
            <person name="Lee H.G."/>
            <person name="Jin L."/>
        </authorList>
    </citation>
    <scope>NUCLEOTIDE SEQUENCE [LARGE SCALE GENOMIC DNA]</scope>
    <source>
        <strain evidence="2">Gr-4</strain>
    </source>
</reference>